<keyword evidence="3" id="KW-0949">S-adenosyl-L-methionine</keyword>
<sequence length="174" mass="19613">MLYLIFLILALLIIIPTAVAGFIGAPLALTKKKQLKEIIQQAKIKPTDIFYDLGCGTGRVLVAIHKQTQAKVIGYEMSPLYWLISVLNLKINRVPKNKGKVYLKNFFQADLSKANLVFLFLMPKPLTKLAPKLKTELPQGAKIISYCFPLPSLAPYLTFTLKPPNFLPVYFYKV</sequence>
<evidence type="ECO:0000256" key="2">
    <source>
        <dbReference type="ARBA" id="ARBA00022679"/>
    </source>
</evidence>
<proteinExistence type="predicted"/>
<evidence type="ECO:0000313" key="4">
    <source>
        <dbReference type="EMBL" id="PIR90529.1"/>
    </source>
</evidence>
<dbReference type="Pfam" id="PF06325">
    <property type="entry name" value="PrmA"/>
    <property type="match status" value="1"/>
</dbReference>
<dbReference type="PANTHER" id="PTHR13610">
    <property type="entry name" value="METHYLTRANSFERASE DOMAIN-CONTAINING PROTEIN"/>
    <property type="match status" value="1"/>
</dbReference>
<dbReference type="Proteomes" id="UP000230132">
    <property type="component" value="Unassembled WGS sequence"/>
</dbReference>
<keyword evidence="1" id="KW-0489">Methyltransferase</keyword>
<evidence type="ECO:0000256" key="3">
    <source>
        <dbReference type="ARBA" id="ARBA00022691"/>
    </source>
</evidence>
<accession>A0A2H0UWG9</accession>
<dbReference type="SUPFAM" id="SSF53335">
    <property type="entry name" value="S-adenosyl-L-methionine-dependent methyltransferases"/>
    <property type="match status" value="1"/>
</dbReference>
<dbReference type="GO" id="GO:0016279">
    <property type="term" value="F:protein-lysine N-methyltransferase activity"/>
    <property type="evidence" value="ECO:0007669"/>
    <property type="project" value="InterPro"/>
</dbReference>
<keyword evidence="2" id="KW-0808">Transferase</keyword>
<comment type="caution">
    <text evidence="4">The sequence shown here is derived from an EMBL/GenBank/DDBJ whole genome shotgun (WGS) entry which is preliminary data.</text>
</comment>
<evidence type="ECO:0008006" key="6">
    <source>
        <dbReference type="Google" id="ProtNLM"/>
    </source>
</evidence>
<dbReference type="PANTHER" id="PTHR13610:SF11">
    <property type="entry name" value="METHYLTRANSFERASE DOMAIN-CONTAINING PROTEIN"/>
    <property type="match status" value="1"/>
</dbReference>
<reference evidence="5" key="1">
    <citation type="submission" date="2017-09" db="EMBL/GenBank/DDBJ databases">
        <title>Depth-based differentiation of microbial function through sediment-hosted aquifers and enrichment of novel symbionts in the deep terrestrial subsurface.</title>
        <authorList>
            <person name="Probst A.J."/>
            <person name="Ladd B."/>
            <person name="Jarett J.K."/>
            <person name="Geller-Mcgrath D.E."/>
            <person name="Sieber C.M.K."/>
            <person name="Emerson J.B."/>
            <person name="Anantharaman K."/>
            <person name="Thomas B.C."/>
            <person name="Malmstrom R."/>
            <person name="Stieglmeier M."/>
            <person name="Klingl A."/>
            <person name="Woyke T."/>
            <person name="Ryan C.M."/>
            <person name="Banfield J.F."/>
        </authorList>
    </citation>
    <scope>NUCLEOTIDE SEQUENCE [LARGE SCALE GENOMIC DNA]</scope>
</reference>
<gene>
    <name evidence="4" type="ORF">COU05_01610</name>
</gene>
<evidence type="ECO:0000313" key="5">
    <source>
        <dbReference type="Proteomes" id="UP000230132"/>
    </source>
</evidence>
<name>A0A2H0UWG9_9BACT</name>
<dbReference type="InterPro" id="IPR029063">
    <property type="entry name" value="SAM-dependent_MTases_sf"/>
</dbReference>
<dbReference type="EMBL" id="PFAX01000017">
    <property type="protein sequence ID" value="PIR90529.1"/>
    <property type="molecule type" value="Genomic_DNA"/>
</dbReference>
<evidence type="ECO:0000256" key="1">
    <source>
        <dbReference type="ARBA" id="ARBA00022603"/>
    </source>
</evidence>
<dbReference type="AlphaFoldDB" id="A0A2H0UWG9"/>
<dbReference type="GO" id="GO:0032259">
    <property type="term" value="P:methylation"/>
    <property type="evidence" value="ECO:0007669"/>
    <property type="project" value="UniProtKB-KW"/>
</dbReference>
<protein>
    <recommendedName>
        <fullName evidence="6">SAM-dependent methyltransferase</fullName>
    </recommendedName>
</protein>
<dbReference type="Gene3D" id="3.40.50.150">
    <property type="entry name" value="Vaccinia Virus protein VP39"/>
    <property type="match status" value="1"/>
</dbReference>
<dbReference type="CDD" id="cd02440">
    <property type="entry name" value="AdoMet_MTases"/>
    <property type="match status" value="1"/>
</dbReference>
<dbReference type="InterPro" id="IPR026170">
    <property type="entry name" value="FAM173A/B"/>
</dbReference>
<organism evidence="4 5">
    <name type="scientific">bacterium (Candidatus Gribaldobacteria) CG10_big_fil_rev_8_21_14_0_10_37_21</name>
    <dbReference type="NCBI Taxonomy" id="2014275"/>
    <lineage>
        <taxon>Bacteria</taxon>
        <taxon>Candidatus Gribaldobacteria</taxon>
    </lineage>
</organism>